<accession>A0A8S1FB55</accession>
<comment type="caution">
    <text evidence="6">The sequence shown here is derived from an EMBL/GenBank/DDBJ whole genome shotgun (WGS) entry which is preliminary data.</text>
</comment>
<evidence type="ECO:0000256" key="1">
    <source>
        <dbReference type="ARBA" id="ARBA00008874"/>
    </source>
</evidence>
<feature type="transmembrane region" description="Helical" evidence="4">
    <location>
        <begin position="453"/>
        <end position="476"/>
    </location>
</feature>
<dbReference type="SUPFAM" id="SSF56112">
    <property type="entry name" value="Protein kinase-like (PK-like)"/>
    <property type="match status" value="1"/>
</dbReference>
<sequence>MPINYLRYAHEDKLSVKLLQWLEERVPEDDPIRISNHESYQFIEQLGTGRFGKICKYLNESTSQHETVKIVDLTLFDHWTQDRNKLSNRLDNFLREIRYLHKLSHANSKIVNYYGLYSDSKNFFIITEFLPRGSVKDLVMRETLTEEQALKYLLETVKALHFLHTLTPPIIHSDIKARNLLITKNDTIKLANFGLVRDLATDGFGVAVSSEISLDFRGRLLYVSPEVLKSDLGPGNRMAYGLPADIWALGCTFIEMLLKHPPHFEYFGHVSEIPSVLLGYAREDNGKELPYTSEVLVPTSSKKIQLLVDIMLVKDPKRRPNTKRLLRIIPDVVNRSDSWDGEGYNPSITPTSSSFSVKENNSKFDSSESGFTTLKESRKYGQLAKFFLFISYFATRILYFLTILTKSVCYLLVFLFTGIVILLFFLVLSYFIVQSGRYLLSQSCHCDLNEPQYIIISGILIVLLFALLFSCCMVALGEYKFLIANRTLKDSRFFFPRPNKSAKLFGITIIRGKDDIRRKSRAEISRPMINSTAKTQHDEFYKDTP</sequence>
<evidence type="ECO:0000313" key="6">
    <source>
        <dbReference type="EMBL" id="CAB3410365.1"/>
    </source>
</evidence>
<reference evidence="6 7" key="1">
    <citation type="submission" date="2020-04" db="EMBL/GenBank/DDBJ databases">
        <authorList>
            <person name="Laetsch R D."/>
            <person name="Stevens L."/>
            <person name="Kumar S."/>
            <person name="Blaxter L. M."/>
        </authorList>
    </citation>
    <scope>NUCLEOTIDE SEQUENCE [LARGE SCALE GENOMIC DNA]</scope>
</reference>
<protein>
    <recommendedName>
        <fullName evidence="5">Protein kinase domain-containing protein</fullName>
    </recommendedName>
</protein>
<dbReference type="OrthoDB" id="3248549at2759"/>
<dbReference type="PROSITE" id="PS50011">
    <property type="entry name" value="PROTEIN_KINASE_DOM"/>
    <property type="match status" value="1"/>
</dbReference>
<dbReference type="PANTHER" id="PTHR48012">
    <property type="entry name" value="STERILE20-LIKE KINASE, ISOFORM B-RELATED"/>
    <property type="match status" value="1"/>
</dbReference>
<dbReference type="EMBL" id="CADEPM010000010">
    <property type="protein sequence ID" value="CAB3410365.1"/>
    <property type="molecule type" value="Genomic_DNA"/>
</dbReference>
<dbReference type="AlphaFoldDB" id="A0A8S1FB55"/>
<keyword evidence="4" id="KW-0472">Membrane</keyword>
<dbReference type="Proteomes" id="UP000494206">
    <property type="component" value="Unassembled WGS sequence"/>
</dbReference>
<dbReference type="GO" id="GO:0005524">
    <property type="term" value="F:ATP binding"/>
    <property type="evidence" value="ECO:0007669"/>
    <property type="project" value="UniProtKB-KW"/>
</dbReference>
<feature type="transmembrane region" description="Helical" evidence="4">
    <location>
        <begin position="383"/>
        <end position="401"/>
    </location>
</feature>
<dbReference type="InterPro" id="IPR011009">
    <property type="entry name" value="Kinase-like_dom_sf"/>
</dbReference>
<dbReference type="Pfam" id="PF00069">
    <property type="entry name" value="Pkinase"/>
    <property type="match status" value="1"/>
</dbReference>
<dbReference type="Gene3D" id="3.30.200.20">
    <property type="entry name" value="Phosphorylase Kinase, domain 1"/>
    <property type="match status" value="1"/>
</dbReference>
<keyword evidence="2" id="KW-0547">Nucleotide-binding</keyword>
<keyword evidence="3" id="KW-0067">ATP-binding</keyword>
<feature type="transmembrane region" description="Helical" evidence="4">
    <location>
        <begin position="408"/>
        <end position="433"/>
    </location>
</feature>
<dbReference type="InterPro" id="IPR000719">
    <property type="entry name" value="Prot_kinase_dom"/>
</dbReference>
<dbReference type="InterPro" id="IPR050629">
    <property type="entry name" value="STE20/SPS1-PAK"/>
</dbReference>
<gene>
    <name evidence="6" type="ORF">CBOVIS_LOCUS11899</name>
</gene>
<dbReference type="GO" id="GO:0005737">
    <property type="term" value="C:cytoplasm"/>
    <property type="evidence" value="ECO:0007669"/>
    <property type="project" value="TreeGrafter"/>
</dbReference>
<name>A0A8S1FB55_9PELO</name>
<comment type="similarity">
    <text evidence="1">Belongs to the protein kinase superfamily. STE Ser/Thr protein kinase family. STE20 subfamily.</text>
</comment>
<dbReference type="PROSITE" id="PS00108">
    <property type="entry name" value="PROTEIN_KINASE_ST"/>
    <property type="match status" value="1"/>
</dbReference>
<evidence type="ECO:0000256" key="4">
    <source>
        <dbReference type="SAM" id="Phobius"/>
    </source>
</evidence>
<evidence type="ECO:0000256" key="2">
    <source>
        <dbReference type="ARBA" id="ARBA00022741"/>
    </source>
</evidence>
<organism evidence="6 7">
    <name type="scientific">Caenorhabditis bovis</name>
    <dbReference type="NCBI Taxonomy" id="2654633"/>
    <lineage>
        <taxon>Eukaryota</taxon>
        <taxon>Metazoa</taxon>
        <taxon>Ecdysozoa</taxon>
        <taxon>Nematoda</taxon>
        <taxon>Chromadorea</taxon>
        <taxon>Rhabditida</taxon>
        <taxon>Rhabditina</taxon>
        <taxon>Rhabditomorpha</taxon>
        <taxon>Rhabditoidea</taxon>
        <taxon>Rhabditidae</taxon>
        <taxon>Peloderinae</taxon>
        <taxon>Caenorhabditis</taxon>
    </lineage>
</organism>
<dbReference type="GO" id="GO:0004674">
    <property type="term" value="F:protein serine/threonine kinase activity"/>
    <property type="evidence" value="ECO:0007669"/>
    <property type="project" value="TreeGrafter"/>
</dbReference>
<evidence type="ECO:0000259" key="5">
    <source>
        <dbReference type="PROSITE" id="PS50011"/>
    </source>
</evidence>
<dbReference type="InterPro" id="IPR008271">
    <property type="entry name" value="Ser/Thr_kinase_AS"/>
</dbReference>
<dbReference type="SMART" id="SM00220">
    <property type="entry name" value="S_TKc"/>
    <property type="match status" value="1"/>
</dbReference>
<feature type="domain" description="Protein kinase" evidence="5">
    <location>
        <begin position="40"/>
        <end position="332"/>
    </location>
</feature>
<keyword evidence="4" id="KW-0812">Transmembrane</keyword>
<evidence type="ECO:0000313" key="7">
    <source>
        <dbReference type="Proteomes" id="UP000494206"/>
    </source>
</evidence>
<keyword evidence="4" id="KW-1133">Transmembrane helix</keyword>
<dbReference type="Gene3D" id="1.10.510.10">
    <property type="entry name" value="Transferase(Phosphotransferase) domain 1"/>
    <property type="match status" value="1"/>
</dbReference>
<evidence type="ECO:0000256" key="3">
    <source>
        <dbReference type="ARBA" id="ARBA00022840"/>
    </source>
</evidence>
<proteinExistence type="inferred from homology"/>
<keyword evidence="7" id="KW-1185">Reference proteome</keyword>